<sequence>MRDAAAIRVTSYLYTPRWWSWVCRYAGPVTRADLRANGCEPVVPRLAEYSGYLADRFPEYRQAIDDTVGSEPVDRRVANVLTRDVLSAVLRSAVESADDQLLWSWYRTAEELLASPDEDLRDAVLHEPPGAAWEPATHTAVSRQRAGSLLARAIDEYYRDGTWRSDTDWRAAWFPKGRGAEVVRRAIWVNGC</sequence>
<keyword evidence="2" id="KW-1185">Reference proteome</keyword>
<dbReference type="EMBL" id="BAABAA010000001">
    <property type="protein sequence ID" value="GAA3541687.1"/>
    <property type="molecule type" value="Genomic_DNA"/>
</dbReference>
<comment type="caution">
    <text evidence="1">The sequence shown here is derived from an EMBL/GenBank/DDBJ whole genome shotgun (WGS) entry which is preliminary data.</text>
</comment>
<dbReference type="Proteomes" id="UP001501222">
    <property type="component" value="Unassembled WGS sequence"/>
</dbReference>
<gene>
    <name evidence="1" type="ORF">GCM10022235_06710</name>
</gene>
<accession>A0ABP6VY04</accession>
<protein>
    <submittedName>
        <fullName evidence="1">Uncharacterized protein</fullName>
    </submittedName>
</protein>
<reference evidence="2" key="1">
    <citation type="journal article" date="2019" name="Int. J. Syst. Evol. Microbiol.">
        <title>The Global Catalogue of Microorganisms (GCM) 10K type strain sequencing project: providing services to taxonomists for standard genome sequencing and annotation.</title>
        <authorList>
            <consortium name="The Broad Institute Genomics Platform"/>
            <consortium name="The Broad Institute Genome Sequencing Center for Infectious Disease"/>
            <person name="Wu L."/>
            <person name="Ma J."/>
        </authorList>
    </citation>
    <scope>NUCLEOTIDE SEQUENCE [LARGE SCALE GENOMIC DNA]</scope>
    <source>
        <strain evidence="2">JCM 16928</strain>
    </source>
</reference>
<proteinExistence type="predicted"/>
<evidence type="ECO:0000313" key="1">
    <source>
        <dbReference type="EMBL" id="GAA3541687.1"/>
    </source>
</evidence>
<evidence type="ECO:0000313" key="2">
    <source>
        <dbReference type="Proteomes" id="UP001501222"/>
    </source>
</evidence>
<dbReference type="RefSeq" id="WP_344837164.1">
    <property type="nucleotide sequence ID" value="NZ_BAABAA010000001.1"/>
</dbReference>
<organism evidence="1 2">
    <name type="scientific">Kribbella ginsengisoli</name>
    <dbReference type="NCBI Taxonomy" id="363865"/>
    <lineage>
        <taxon>Bacteria</taxon>
        <taxon>Bacillati</taxon>
        <taxon>Actinomycetota</taxon>
        <taxon>Actinomycetes</taxon>
        <taxon>Propionibacteriales</taxon>
        <taxon>Kribbellaceae</taxon>
        <taxon>Kribbella</taxon>
    </lineage>
</organism>
<name>A0ABP6VY04_9ACTN</name>